<dbReference type="PANTHER" id="PTHR43742:SF6">
    <property type="entry name" value="OXIDOREDUCTASE YYAE-RELATED"/>
    <property type="match status" value="1"/>
</dbReference>
<dbReference type="InterPro" id="IPR006657">
    <property type="entry name" value="MoPterin_dinucl-bd_dom"/>
</dbReference>
<dbReference type="Pfam" id="PF01568">
    <property type="entry name" value="Molydop_binding"/>
    <property type="match status" value="1"/>
</dbReference>
<dbReference type="SMART" id="SM00926">
    <property type="entry name" value="Molybdop_Fe4S4"/>
    <property type="match status" value="1"/>
</dbReference>
<dbReference type="PROSITE" id="PS51669">
    <property type="entry name" value="4FE4S_MOW_BIS_MGD"/>
    <property type="match status" value="1"/>
</dbReference>
<dbReference type="Pfam" id="PF00384">
    <property type="entry name" value="Molybdopterin"/>
    <property type="match status" value="1"/>
</dbReference>
<comment type="caution">
    <text evidence="6">The sequence shown here is derived from an EMBL/GenBank/DDBJ whole genome shotgun (WGS) entry which is preliminary data.</text>
</comment>
<comment type="similarity">
    <text evidence="1">Belongs to the prokaryotic molybdopterin-containing oxidoreductase family.</text>
</comment>
<dbReference type="PANTHER" id="PTHR43742">
    <property type="entry name" value="TRIMETHYLAMINE-N-OXIDE REDUCTASE"/>
    <property type="match status" value="1"/>
</dbReference>
<evidence type="ECO:0000313" key="6">
    <source>
        <dbReference type="EMBL" id="MCI2242037.1"/>
    </source>
</evidence>
<dbReference type="InterPro" id="IPR006963">
    <property type="entry name" value="Mopterin_OxRdtase_4Fe-4S_dom"/>
</dbReference>
<dbReference type="Gene3D" id="3.40.50.740">
    <property type="match status" value="1"/>
</dbReference>
<accession>A0ABS9WGP9</accession>
<evidence type="ECO:0000256" key="2">
    <source>
        <dbReference type="ARBA" id="ARBA00022723"/>
    </source>
</evidence>
<gene>
    <name evidence="6" type="ORF">LPT13_06695</name>
</gene>
<sequence>MPIKKTRTVCTTCHARCGVFVYSDGDEIVKIEGDPDNPKSYGTICGAGMSQREIHNDTEGRLLYPMRRVGERGSGEWERITWDEALDTIASESRRIIDEYGPEAIVTGQGTGRTTNHWHCRLNSTLGLEGWSLVPTHVCLMPHILPNAISLGIFSPADGDLANSGTMVLWGQNPAMERGIMRRILDRQRDGGNLIVIDTRFQDMSKHADLAIQPRPGTDGALALGIIREVIANDWYDHEWIENWTYGFEDLRARVEEFTPERVAEICWIEPDQVRVAARMMGTQGPVGMMVGLGPGCMHTNAIQNGRAIACLQGLLGWIDVPGGVNVPVAFSVMLDDKITLWDSAKDPGRPDLFTFGGEKHPLYKSFGRSNDPNSVFKAMITGEPRPVKMFVAIADDPLLCYEDANLTYQAMTSPNLDLIVVKDFYLSPTAQLADIVLPTADWSERCTYDEELDGPFILAFDQAVPAPGECWDDWRFFLEWGKRMNPEQWPWANEKEMVLWRLKEFYGFDLTWEEFQAVPVRVVGMGEPGAEPVYKKYEKGLLRPDGQPGFPTVTGKIEFSSPAMAAFGYDPVPDYTEPAESPVSTSELAEEFPLIGSTGHRVYSFFHSAWTNVPAQRYFYPEPFAVVHPDDAARYGVTDGEWMTISSPRGKIISKALVSREAKEGCVFIPRPAWRDECRALGLPGYGWDKANGNVLVPSEPAEPGYGATAMRSFLCKIEPGRGDL</sequence>
<keyword evidence="7" id="KW-1185">Reference proteome</keyword>
<proteinExistence type="inferred from homology"/>
<feature type="domain" description="4Fe-4S Mo/W bis-MGD-type" evidence="5">
    <location>
        <begin position="3"/>
        <end position="59"/>
    </location>
</feature>
<dbReference type="InterPro" id="IPR009010">
    <property type="entry name" value="Asp_de-COase-like_dom_sf"/>
</dbReference>
<dbReference type="SUPFAM" id="SSF50692">
    <property type="entry name" value="ADC-like"/>
    <property type="match status" value="1"/>
</dbReference>
<dbReference type="Gene3D" id="3.40.228.10">
    <property type="entry name" value="Dimethylsulfoxide Reductase, domain 2"/>
    <property type="match status" value="1"/>
</dbReference>
<dbReference type="RefSeq" id="WP_242164866.1">
    <property type="nucleotide sequence ID" value="NZ_JAJMLW010000002.1"/>
</dbReference>
<keyword evidence="2" id="KW-0479">Metal-binding</keyword>
<evidence type="ECO:0000256" key="4">
    <source>
        <dbReference type="ARBA" id="ARBA00023014"/>
    </source>
</evidence>
<dbReference type="Pfam" id="PF04879">
    <property type="entry name" value="Molybdop_Fe4S4"/>
    <property type="match status" value="1"/>
</dbReference>
<dbReference type="InterPro" id="IPR050612">
    <property type="entry name" value="Prok_Mopterin_Oxidored"/>
</dbReference>
<evidence type="ECO:0000256" key="1">
    <source>
        <dbReference type="ARBA" id="ARBA00010312"/>
    </source>
</evidence>
<dbReference type="Proteomes" id="UP001430755">
    <property type="component" value="Unassembled WGS sequence"/>
</dbReference>
<keyword evidence="3" id="KW-0408">Iron</keyword>
<protein>
    <submittedName>
        <fullName evidence="6">Molybdopterin-dependent oxidoreductase</fullName>
    </submittedName>
</protein>
<evidence type="ECO:0000313" key="7">
    <source>
        <dbReference type="Proteomes" id="UP001430755"/>
    </source>
</evidence>
<dbReference type="SUPFAM" id="SSF53706">
    <property type="entry name" value="Formate dehydrogenase/DMSO reductase, domains 1-3"/>
    <property type="match status" value="1"/>
</dbReference>
<evidence type="ECO:0000259" key="5">
    <source>
        <dbReference type="PROSITE" id="PS51669"/>
    </source>
</evidence>
<dbReference type="EMBL" id="JAJMLW010000002">
    <property type="protein sequence ID" value="MCI2242037.1"/>
    <property type="molecule type" value="Genomic_DNA"/>
</dbReference>
<reference evidence="6" key="1">
    <citation type="submission" date="2021-11" db="EMBL/GenBank/DDBJ databases">
        <title>A Novel Adlercreutzia Species, isolated from a Allomyrina dichotoma larva feces.</title>
        <authorList>
            <person name="Suh M.K."/>
        </authorList>
    </citation>
    <scope>NUCLEOTIDE SEQUENCE</scope>
    <source>
        <strain evidence="6">JBNU-10</strain>
    </source>
</reference>
<dbReference type="InterPro" id="IPR006656">
    <property type="entry name" value="Mopterin_OxRdtase"/>
</dbReference>
<dbReference type="Gene3D" id="2.40.40.20">
    <property type="match status" value="1"/>
</dbReference>
<dbReference type="Gene3D" id="2.20.25.90">
    <property type="entry name" value="ADC-like domains"/>
    <property type="match status" value="1"/>
</dbReference>
<organism evidence="6 7">
    <name type="scientific">Adlercreutzia faecimuris</name>
    <dbReference type="NCBI Taxonomy" id="2897341"/>
    <lineage>
        <taxon>Bacteria</taxon>
        <taxon>Bacillati</taxon>
        <taxon>Actinomycetota</taxon>
        <taxon>Coriobacteriia</taxon>
        <taxon>Eggerthellales</taxon>
        <taxon>Eggerthellaceae</taxon>
        <taxon>Adlercreutzia</taxon>
    </lineage>
</organism>
<name>A0ABS9WGP9_9ACTN</name>
<keyword evidence="4" id="KW-0411">Iron-sulfur</keyword>
<evidence type="ECO:0000256" key="3">
    <source>
        <dbReference type="ARBA" id="ARBA00023004"/>
    </source>
</evidence>